<evidence type="ECO:0000313" key="1">
    <source>
        <dbReference type="EMBL" id="GER88020.1"/>
    </source>
</evidence>
<gene>
    <name evidence="1" type="ORF">KDW_21820</name>
</gene>
<dbReference type="EMBL" id="BKZW01000001">
    <property type="protein sequence ID" value="GER88020.1"/>
    <property type="molecule type" value="Genomic_DNA"/>
</dbReference>
<comment type="caution">
    <text evidence="1">The sequence shown here is derived from an EMBL/GenBank/DDBJ whole genome shotgun (WGS) entry which is preliminary data.</text>
</comment>
<reference evidence="1 2" key="1">
    <citation type="submission" date="2019-10" db="EMBL/GenBank/DDBJ databases">
        <title>Dictyobacter vulcani sp. nov., within the class Ktedonobacteria, isolated from soil of volcanic Mt. Zao.</title>
        <authorList>
            <person name="Zheng Y."/>
            <person name="Wang C.M."/>
            <person name="Sakai Y."/>
            <person name="Abe K."/>
            <person name="Yokota A."/>
            <person name="Yabe S."/>
        </authorList>
    </citation>
    <scope>NUCLEOTIDE SEQUENCE [LARGE SCALE GENOMIC DNA]</scope>
    <source>
        <strain evidence="1 2">W12</strain>
    </source>
</reference>
<dbReference type="RefSeq" id="WP_151755957.1">
    <property type="nucleotide sequence ID" value="NZ_BKZW01000001.1"/>
</dbReference>
<dbReference type="AlphaFoldDB" id="A0A5J4KNP9"/>
<keyword evidence="2" id="KW-1185">Reference proteome</keyword>
<evidence type="ECO:0000313" key="2">
    <source>
        <dbReference type="Proteomes" id="UP000326912"/>
    </source>
</evidence>
<dbReference type="Proteomes" id="UP000326912">
    <property type="component" value="Unassembled WGS sequence"/>
</dbReference>
<organism evidence="1 2">
    <name type="scientific">Dictyobacter vulcani</name>
    <dbReference type="NCBI Taxonomy" id="2607529"/>
    <lineage>
        <taxon>Bacteria</taxon>
        <taxon>Bacillati</taxon>
        <taxon>Chloroflexota</taxon>
        <taxon>Ktedonobacteria</taxon>
        <taxon>Ktedonobacterales</taxon>
        <taxon>Dictyobacteraceae</taxon>
        <taxon>Dictyobacter</taxon>
    </lineage>
</organism>
<proteinExistence type="predicted"/>
<sequence length="157" mass="18321">MNIDEQFEQFLAGLGVEMERPDDRQYNGDSIPEISIFQASRDHYGVFYRLDIIDQRPELRVMVPVNKGDVRMDIYLVRLSEHTPLNEFFGKMSIYEGSPTYEQGREATLQHLLYAAAETMKQLFWSGDLPTQVFPGEIEVYPLLIQSERRLGRKKSR</sequence>
<protein>
    <submittedName>
        <fullName evidence="1">Uncharacterized protein</fullName>
    </submittedName>
</protein>
<name>A0A5J4KNP9_9CHLR</name>
<accession>A0A5J4KNP9</accession>